<dbReference type="GeneID" id="10773627"/>
<feature type="domain" description="Coenzyme F420:L-glutamate ligase-like" evidence="1">
    <location>
        <begin position="15"/>
        <end position="204"/>
    </location>
</feature>
<evidence type="ECO:0000313" key="3">
    <source>
        <dbReference type="Proteomes" id="UP000009296"/>
    </source>
</evidence>
<dbReference type="Gene3D" id="3.30.1330.100">
    <property type="entry name" value="CofE-like"/>
    <property type="match status" value="1"/>
</dbReference>
<sequence>MKDEPINYNIKAIPIKTRYIRRNEDFVPVVINSLKREMKKGLNIENGDFIVLSEKVISTSENNFVDEKHAKPKFWAYFCYYWSKYVWGYVLGPLLKTRKDRIKNLRKMPKKETLRHKQVVIDNVGLIYALKPASEGGVDLTNVPGTYAALLPKNPKKSAERLYCAIKDELNLDVAIIIIDTDATYKFFKWHITALPYAINGIISKVGVLGYIIGKLGGLLNMGGLCGATPLSIVGHKIYEKYSMDELLYIANLADTSQVPFTKSIHDIMKKYNTFEITEDVLSELEHTPVVLIKDLKKERKL</sequence>
<dbReference type="AlphaFoldDB" id="F8ALU7"/>
<reference evidence="2" key="1">
    <citation type="submission" date="2011-05" db="EMBL/GenBank/DDBJ databases">
        <title>Complete sequence of chromosome of Methanothermococcus okinawensis IH1.</title>
        <authorList>
            <consortium name="US DOE Joint Genome Institute"/>
            <person name="Lucas S."/>
            <person name="Han J."/>
            <person name="Lapidus A."/>
            <person name="Cheng J.-F."/>
            <person name="Goodwin L."/>
            <person name="Pitluck S."/>
            <person name="Peters L."/>
            <person name="Mikhailova N."/>
            <person name="Held B."/>
            <person name="Han C."/>
            <person name="Tapia R."/>
            <person name="Land M."/>
            <person name="Hauser L."/>
            <person name="Kyrpides N."/>
            <person name="Ivanova N."/>
            <person name="Pagani I."/>
            <person name="Sieprawska-Lupa M."/>
            <person name="Takai K."/>
            <person name="Miyazaki J."/>
            <person name="Whitman W."/>
            <person name="Woyke T."/>
        </authorList>
    </citation>
    <scope>NUCLEOTIDE SEQUENCE</scope>
    <source>
        <strain evidence="2">IH1</strain>
    </source>
</reference>
<dbReference type="PIRSF" id="PIRSF006563">
    <property type="entry name" value="UCP006563"/>
    <property type="match status" value="1"/>
</dbReference>
<dbReference type="PANTHER" id="PTHR47917:SF1">
    <property type="entry name" value="COENZYME F420:L-GLUTAMATE LIGASE"/>
    <property type="match status" value="1"/>
</dbReference>
<dbReference type="InterPro" id="IPR002847">
    <property type="entry name" value="F420-0_gamma-glut_ligase-dom"/>
</dbReference>
<proteinExistence type="predicted"/>
<dbReference type="eggNOG" id="arCOG02715">
    <property type="taxonomic scope" value="Archaea"/>
</dbReference>
<dbReference type="KEGG" id="mok:Metok_1469"/>
<dbReference type="HOGENOM" id="CLU_965090_0_0_2"/>
<dbReference type="Pfam" id="PF01996">
    <property type="entry name" value="F420_ligase"/>
    <property type="match status" value="1"/>
</dbReference>
<dbReference type="RefSeq" id="WP_013867613.1">
    <property type="nucleotide sequence ID" value="NC_015636.1"/>
</dbReference>
<dbReference type="InterPro" id="IPR012030">
    <property type="entry name" value="UCP006563"/>
</dbReference>
<gene>
    <name evidence="2" type="ordered locus">Metok_1469</name>
</gene>
<evidence type="ECO:0000259" key="1">
    <source>
        <dbReference type="Pfam" id="PF01996"/>
    </source>
</evidence>
<dbReference type="OrthoDB" id="11383at2157"/>
<dbReference type="SUPFAM" id="SSF144010">
    <property type="entry name" value="CofE-like"/>
    <property type="match status" value="1"/>
</dbReference>
<dbReference type="Proteomes" id="UP000009296">
    <property type="component" value="Chromosome"/>
</dbReference>
<dbReference type="PANTHER" id="PTHR47917">
    <property type="match status" value="1"/>
</dbReference>
<organism evidence="2 3">
    <name type="scientific">Methanothermococcus okinawensis (strain DSM 14208 / JCM 11175 / IH1)</name>
    <dbReference type="NCBI Taxonomy" id="647113"/>
    <lineage>
        <taxon>Archaea</taxon>
        <taxon>Methanobacteriati</taxon>
        <taxon>Methanobacteriota</taxon>
        <taxon>Methanomada group</taxon>
        <taxon>Methanococci</taxon>
        <taxon>Methanococcales</taxon>
        <taxon>Methanococcaceae</taxon>
        <taxon>Methanothermococcus</taxon>
    </lineage>
</organism>
<dbReference type="STRING" id="647113.Metok_1469"/>
<name>F8ALU7_METOI</name>
<protein>
    <recommendedName>
        <fullName evidence="1">Coenzyme F420:L-glutamate ligase-like domain-containing protein</fullName>
    </recommendedName>
</protein>
<dbReference type="GO" id="GO:0052618">
    <property type="term" value="F:coenzyme F420-0:L-glutamate ligase activity"/>
    <property type="evidence" value="ECO:0007669"/>
    <property type="project" value="TreeGrafter"/>
</dbReference>
<accession>F8ALU7</accession>
<dbReference type="EMBL" id="CP002792">
    <property type="protein sequence ID" value="AEH07432.1"/>
    <property type="molecule type" value="Genomic_DNA"/>
</dbReference>
<keyword evidence="3" id="KW-1185">Reference proteome</keyword>
<evidence type="ECO:0000313" key="2">
    <source>
        <dbReference type="EMBL" id="AEH07432.1"/>
    </source>
</evidence>